<dbReference type="InterPro" id="IPR045276">
    <property type="entry name" value="YbiO_bact"/>
</dbReference>
<feature type="transmembrane region" description="Helical" evidence="8">
    <location>
        <begin position="217"/>
        <end position="240"/>
    </location>
</feature>
<feature type="domain" description="Mechanosensitive ion channel MscS C-terminal" evidence="11">
    <location>
        <begin position="649"/>
        <end position="733"/>
    </location>
</feature>
<evidence type="ECO:0000256" key="8">
    <source>
        <dbReference type="SAM" id="Phobius"/>
    </source>
</evidence>
<feature type="transmembrane region" description="Helical" evidence="8">
    <location>
        <begin position="555"/>
        <end position="577"/>
    </location>
</feature>
<keyword evidence="9" id="KW-0732">Signal</keyword>
<dbReference type="Pfam" id="PF21088">
    <property type="entry name" value="MS_channel_1st"/>
    <property type="match status" value="1"/>
</dbReference>
<feature type="domain" description="Mechanosensitive ion channel MscS" evidence="10">
    <location>
        <begin position="576"/>
        <end position="640"/>
    </location>
</feature>
<evidence type="ECO:0000256" key="6">
    <source>
        <dbReference type="ARBA" id="ARBA00023136"/>
    </source>
</evidence>
<dbReference type="AlphaFoldDB" id="A0A2M9FXU2"/>
<feature type="chain" id="PRO_5014689634" description="Mechanosensitive ion channel family protein" evidence="9">
    <location>
        <begin position="20"/>
        <end position="812"/>
    </location>
</feature>
<evidence type="ECO:0000259" key="12">
    <source>
        <dbReference type="Pfam" id="PF21088"/>
    </source>
</evidence>
<dbReference type="InterPro" id="IPR011066">
    <property type="entry name" value="MscS_channel_C_sf"/>
</dbReference>
<dbReference type="Pfam" id="PF00924">
    <property type="entry name" value="MS_channel_2nd"/>
    <property type="match status" value="1"/>
</dbReference>
<sequence length="812" mass="86986">MLLAGLLALLALSTALGQALPVQQLQQRQAAERADAETPPGGAGLEEALRPTVRRLVAEELARQPEAGTATAPAPVAAPAAEAQMADPFAMVIDRARGSVENLSRNAARLAEALPELGDSFDHAFILMTDLEGWPRMWEGVANLAAMLAAAALLMGALRRLLRRIMPLPRPAADDMLSRLWPSLVLMVRDTALVAAFVAAGFLLSLVWFAQHDPMRIFLITYLGAFATALTGRAVARFLFAPDRPEQRLVEVDDRTARKLALWLTAVFATVGLVGFSVGMVRLLGMPPATIGWMLLAAGLFTVAITAALTLLASPRDAMAEAADAPRSGRYRRLWLMIGIGFLALLWGLAVLSADGTKLLAVVVIFAAAAASAYFGILRRPLPAPERPARAAIPVDPEEMQPEAATDEPEAPEAGDVARPAPPPSLLPPLRRVAQSALGLVGALAFLHLLGVDMVAAQQSPTGERITAVLGDVAVILIVAAIGWALVERTIRRFVEREEAKARAEAADHAIDEDGLGGMVTSRFGTLLPLIRGFILSVLAAVTIMVVLSSMGLDIGPLLAGAGVVGIAIGFGAQALVRDIIAGIFFLIDDAFRVGEYVEFGDIRGQVEQISIRSMRLRHHRGAIHTIPFGELRSITNYNRDWAIYKQEFRLPYETDTDKVRKIIKKVGIRLMEDPELGPKFIQPLKSQGVFKIEEGALIVRTKFMCKPREQFIIRKAVFQEVKNDLYKAGIELAQRRVQIEWPEWVEKSGPGAKADGEPGGGGNIGGPDVPSPVRGPGQGDPVQAAMVGAAVGAAGLVVSQQTTKPVYPDEP</sequence>
<feature type="transmembrane region" description="Helical" evidence="8">
    <location>
        <begin position="468"/>
        <end position="487"/>
    </location>
</feature>
<feature type="transmembrane region" description="Helical" evidence="8">
    <location>
        <begin position="529"/>
        <end position="549"/>
    </location>
</feature>
<dbReference type="Gene3D" id="3.30.70.100">
    <property type="match status" value="1"/>
</dbReference>
<evidence type="ECO:0000313" key="13">
    <source>
        <dbReference type="EMBL" id="PJK28281.1"/>
    </source>
</evidence>
<dbReference type="Gene3D" id="2.30.30.60">
    <property type="match status" value="1"/>
</dbReference>
<evidence type="ECO:0000256" key="4">
    <source>
        <dbReference type="ARBA" id="ARBA00022692"/>
    </source>
</evidence>
<feature type="transmembrane region" description="Helical" evidence="8">
    <location>
        <begin position="291"/>
        <end position="313"/>
    </location>
</feature>
<comment type="subcellular location">
    <subcellularLocation>
        <location evidence="1">Cell membrane</location>
        <topology evidence="1">Multi-pass membrane protein</topology>
    </subcellularLocation>
</comment>
<accession>A0A2M9FXU2</accession>
<dbReference type="SUPFAM" id="SSF50182">
    <property type="entry name" value="Sm-like ribonucleoproteins"/>
    <property type="match status" value="1"/>
</dbReference>
<evidence type="ECO:0000313" key="14">
    <source>
        <dbReference type="Proteomes" id="UP000229498"/>
    </source>
</evidence>
<feature type="transmembrane region" description="Helical" evidence="8">
    <location>
        <begin position="144"/>
        <end position="162"/>
    </location>
</feature>
<dbReference type="SUPFAM" id="SSF82689">
    <property type="entry name" value="Mechanosensitive channel protein MscS (YggB), C-terminal domain"/>
    <property type="match status" value="1"/>
</dbReference>
<dbReference type="GO" id="GO:0005886">
    <property type="term" value="C:plasma membrane"/>
    <property type="evidence" value="ECO:0007669"/>
    <property type="project" value="UniProtKB-SubCell"/>
</dbReference>
<feature type="signal peptide" evidence="9">
    <location>
        <begin position="1"/>
        <end position="19"/>
    </location>
</feature>
<evidence type="ECO:0000256" key="1">
    <source>
        <dbReference type="ARBA" id="ARBA00004651"/>
    </source>
</evidence>
<dbReference type="InterPro" id="IPR010920">
    <property type="entry name" value="LSM_dom_sf"/>
</dbReference>
<evidence type="ECO:0000256" key="5">
    <source>
        <dbReference type="ARBA" id="ARBA00022989"/>
    </source>
</evidence>
<dbReference type="SUPFAM" id="SSF82861">
    <property type="entry name" value="Mechanosensitive channel protein MscS (YggB), transmembrane region"/>
    <property type="match status" value="1"/>
</dbReference>
<dbReference type="Pfam" id="PF21082">
    <property type="entry name" value="MS_channel_3rd"/>
    <property type="match status" value="1"/>
</dbReference>
<feature type="transmembrane region" description="Helical" evidence="8">
    <location>
        <begin position="359"/>
        <end position="378"/>
    </location>
</feature>
<feature type="region of interest" description="Disordered" evidence="7">
    <location>
        <begin position="394"/>
        <end position="422"/>
    </location>
</feature>
<dbReference type="InterPro" id="IPR011014">
    <property type="entry name" value="MscS_channel_TM-2"/>
</dbReference>
<feature type="domain" description="Mechanosensitive ion channel transmembrane helices 2/3" evidence="12">
    <location>
        <begin position="538"/>
        <end position="574"/>
    </location>
</feature>
<evidence type="ECO:0000259" key="10">
    <source>
        <dbReference type="Pfam" id="PF00924"/>
    </source>
</evidence>
<feature type="transmembrane region" description="Helical" evidence="8">
    <location>
        <begin position="334"/>
        <end position="353"/>
    </location>
</feature>
<organism evidence="13 14">
    <name type="scientific">Minwuia thermotolerans</name>
    <dbReference type="NCBI Taxonomy" id="2056226"/>
    <lineage>
        <taxon>Bacteria</taxon>
        <taxon>Pseudomonadati</taxon>
        <taxon>Pseudomonadota</taxon>
        <taxon>Alphaproteobacteria</taxon>
        <taxon>Minwuiales</taxon>
        <taxon>Minwuiaceae</taxon>
        <taxon>Minwuia</taxon>
    </lineage>
</organism>
<keyword evidence="5 8" id="KW-1133">Transmembrane helix</keyword>
<keyword evidence="4 8" id="KW-0812">Transmembrane</keyword>
<dbReference type="PANTHER" id="PTHR30460">
    <property type="entry name" value="MODERATE CONDUCTANCE MECHANOSENSITIVE CHANNEL YBIO"/>
    <property type="match status" value="1"/>
</dbReference>
<feature type="region of interest" description="Disordered" evidence="7">
    <location>
        <begin position="747"/>
        <end position="783"/>
    </location>
</feature>
<keyword evidence="3" id="KW-1003">Cell membrane</keyword>
<dbReference type="EMBL" id="PHIG01000047">
    <property type="protein sequence ID" value="PJK28281.1"/>
    <property type="molecule type" value="Genomic_DNA"/>
</dbReference>
<dbReference type="InterPro" id="IPR023408">
    <property type="entry name" value="MscS_beta-dom_sf"/>
</dbReference>
<keyword evidence="14" id="KW-1185">Reference proteome</keyword>
<evidence type="ECO:0008006" key="15">
    <source>
        <dbReference type="Google" id="ProtNLM"/>
    </source>
</evidence>
<dbReference type="PANTHER" id="PTHR30460:SF0">
    <property type="entry name" value="MODERATE CONDUCTANCE MECHANOSENSITIVE CHANNEL YBIO"/>
    <property type="match status" value="1"/>
</dbReference>
<feature type="compositionally biased region" description="Acidic residues" evidence="7">
    <location>
        <begin position="396"/>
        <end position="413"/>
    </location>
</feature>
<dbReference type="InterPro" id="IPR006685">
    <property type="entry name" value="MscS_channel_2nd"/>
</dbReference>
<protein>
    <recommendedName>
        <fullName evidence="15">Mechanosensitive ion channel family protein</fullName>
    </recommendedName>
</protein>
<dbReference type="Proteomes" id="UP000229498">
    <property type="component" value="Unassembled WGS sequence"/>
</dbReference>
<feature type="transmembrane region" description="Helical" evidence="8">
    <location>
        <begin position="437"/>
        <end position="456"/>
    </location>
</feature>
<feature type="transmembrane region" description="Helical" evidence="8">
    <location>
        <begin position="260"/>
        <end position="285"/>
    </location>
</feature>
<dbReference type="Gene3D" id="1.10.287.1260">
    <property type="match status" value="1"/>
</dbReference>
<proteinExistence type="inferred from homology"/>
<evidence type="ECO:0000256" key="9">
    <source>
        <dbReference type="SAM" id="SignalP"/>
    </source>
</evidence>
<dbReference type="InterPro" id="IPR049142">
    <property type="entry name" value="MS_channel_1st"/>
</dbReference>
<name>A0A2M9FXU2_9PROT</name>
<keyword evidence="6 8" id="KW-0472">Membrane</keyword>
<dbReference type="GO" id="GO:0008381">
    <property type="term" value="F:mechanosensitive monoatomic ion channel activity"/>
    <property type="evidence" value="ECO:0007669"/>
    <property type="project" value="InterPro"/>
</dbReference>
<dbReference type="InterPro" id="IPR049278">
    <property type="entry name" value="MS_channel_C"/>
</dbReference>
<feature type="transmembrane region" description="Helical" evidence="8">
    <location>
        <begin position="183"/>
        <end position="211"/>
    </location>
</feature>
<evidence type="ECO:0000259" key="11">
    <source>
        <dbReference type="Pfam" id="PF21082"/>
    </source>
</evidence>
<evidence type="ECO:0000256" key="7">
    <source>
        <dbReference type="SAM" id="MobiDB-lite"/>
    </source>
</evidence>
<evidence type="ECO:0000256" key="2">
    <source>
        <dbReference type="ARBA" id="ARBA00008017"/>
    </source>
</evidence>
<reference evidence="13 14" key="1">
    <citation type="submission" date="2017-11" db="EMBL/GenBank/DDBJ databases">
        <title>Draft genome sequence of Rhizobiales bacterium SY3-13.</title>
        <authorList>
            <person name="Sun C."/>
        </authorList>
    </citation>
    <scope>NUCLEOTIDE SEQUENCE [LARGE SCALE GENOMIC DNA]</scope>
    <source>
        <strain evidence="13 14">SY3-13</strain>
    </source>
</reference>
<evidence type="ECO:0000256" key="3">
    <source>
        <dbReference type="ARBA" id="ARBA00022475"/>
    </source>
</evidence>
<comment type="similarity">
    <text evidence="2">Belongs to the MscS (TC 1.A.23) family.</text>
</comment>
<comment type="caution">
    <text evidence="13">The sequence shown here is derived from an EMBL/GenBank/DDBJ whole genome shotgun (WGS) entry which is preliminary data.</text>
</comment>
<gene>
    <name evidence="13" type="ORF">CVT23_18075</name>
</gene>